<evidence type="ECO:0000313" key="1">
    <source>
        <dbReference type="EMBL" id="MEJ5046933.1"/>
    </source>
</evidence>
<name>A0ABU8PW37_9GAMM</name>
<protein>
    <submittedName>
        <fullName evidence="1">Uncharacterized protein</fullName>
    </submittedName>
</protein>
<comment type="caution">
    <text evidence="1">The sequence shown here is derived from an EMBL/GenBank/DDBJ whole genome shotgun (WGS) entry which is preliminary data.</text>
</comment>
<evidence type="ECO:0000313" key="2">
    <source>
        <dbReference type="Proteomes" id="UP001362100"/>
    </source>
</evidence>
<keyword evidence="2" id="KW-1185">Reference proteome</keyword>
<accession>A0ABU8PW37</accession>
<dbReference type="Proteomes" id="UP001362100">
    <property type="component" value="Unassembled WGS sequence"/>
</dbReference>
<dbReference type="EMBL" id="JBBGZW010000001">
    <property type="protein sequence ID" value="MEJ5046933.1"/>
    <property type="molecule type" value="Genomic_DNA"/>
</dbReference>
<dbReference type="RefSeq" id="WP_152929112.1">
    <property type="nucleotide sequence ID" value="NZ_JACAWY010000001.1"/>
</dbReference>
<proteinExistence type="predicted"/>
<reference evidence="1 2" key="1">
    <citation type="submission" date="2023-12" db="EMBL/GenBank/DDBJ databases">
        <title>Gut-associated functions are favored during microbiome assembly across C. elegans life.</title>
        <authorList>
            <person name="Zimmermann J."/>
        </authorList>
    </citation>
    <scope>NUCLEOTIDE SEQUENCE [LARGE SCALE GENOMIC DNA]</scope>
    <source>
        <strain evidence="1 2">BIGb0393</strain>
    </source>
</reference>
<gene>
    <name evidence="1" type="ORF">WH298_17280</name>
</gene>
<sequence length="59" mass="6811">MNKLLSLAKVALLYVGEQWNNAGVSALERFRQEKERNKSFCRIERTRSNGVRRNVKSGT</sequence>
<organism evidence="1 2">
    <name type="scientific">Pantoea nemavictus</name>
    <dbReference type="NCBI Taxonomy" id="2726955"/>
    <lineage>
        <taxon>Bacteria</taxon>
        <taxon>Pseudomonadati</taxon>
        <taxon>Pseudomonadota</taxon>
        <taxon>Gammaproteobacteria</taxon>
        <taxon>Enterobacterales</taxon>
        <taxon>Erwiniaceae</taxon>
        <taxon>Pantoea</taxon>
    </lineage>
</organism>